<dbReference type="STRING" id="1212489.Ldro_1256"/>
<proteinExistence type="predicted"/>
<dbReference type="PATRIC" id="fig|1212489.4.peg.1322"/>
<protein>
    <submittedName>
        <fullName evidence="1">Uncharacterized protein</fullName>
    </submittedName>
</protein>
<dbReference type="AlphaFoldDB" id="A0A0W0SXG6"/>
<reference evidence="1 2" key="1">
    <citation type="submission" date="2015-11" db="EMBL/GenBank/DDBJ databases">
        <title>Genomic analysis of 38 Legionella species identifies large and diverse effector repertoires.</title>
        <authorList>
            <person name="Burstein D."/>
            <person name="Amaro F."/>
            <person name="Zusman T."/>
            <person name="Lifshitz Z."/>
            <person name="Cohen O."/>
            <person name="Gilbert J.A."/>
            <person name="Pupko T."/>
            <person name="Shuman H.A."/>
            <person name="Segal G."/>
        </authorList>
    </citation>
    <scope>NUCLEOTIDE SEQUENCE [LARGE SCALE GENOMIC DNA]</scope>
    <source>
        <strain evidence="1 2">ATCC 700990</strain>
    </source>
</reference>
<dbReference type="EMBL" id="LNXY01000020">
    <property type="protein sequence ID" value="KTC87637.1"/>
    <property type="molecule type" value="Genomic_DNA"/>
</dbReference>
<dbReference type="RefSeq" id="WP_058495560.1">
    <property type="nucleotide sequence ID" value="NZ_CAAAIU010000018.1"/>
</dbReference>
<comment type="caution">
    <text evidence="1">The sequence shown here is derived from an EMBL/GenBank/DDBJ whole genome shotgun (WGS) entry which is preliminary data.</text>
</comment>
<organism evidence="1 2">
    <name type="scientific">Legionella drozanskii LLAP-1</name>
    <dbReference type="NCBI Taxonomy" id="1212489"/>
    <lineage>
        <taxon>Bacteria</taxon>
        <taxon>Pseudomonadati</taxon>
        <taxon>Pseudomonadota</taxon>
        <taxon>Gammaproteobacteria</taxon>
        <taxon>Legionellales</taxon>
        <taxon>Legionellaceae</taxon>
        <taxon>Legionella</taxon>
    </lineage>
</organism>
<sequence>MASTIAWQISDDFDLMVDDGEFDCPSEANEQFLNMVQSAAISHIQENNQEIYAFLDGSTIKFKGNSYRVESSA</sequence>
<name>A0A0W0SXG6_9GAMM</name>
<keyword evidence="2" id="KW-1185">Reference proteome</keyword>
<evidence type="ECO:0000313" key="1">
    <source>
        <dbReference type="EMBL" id="KTC87637.1"/>
    </source>
</evidence>
<gene>
    <name evidence="1" type="ORF">Ldro_1256</name>
</gene>
<evidence type="ECO:0000313" key="2">
    <source>
        <dbReference type="Proteomes" id="UP000054736"/>
    </source>
</evidence>
<accession>A0A0W0SXG6</accession>
<dbReference type="Proteomes" id="UP000054736">
    <property type="component" value="Unassembled WGS sequence"/>
</dbReference>